<dbReference type="RefSeq" id="WP_195001309.1">
    <property type="nucleotide sequence ID" value="NZ_JADLQN010000001.1"/>
</dbReference>
<proteinExistence type="predicted"/>
<evidence type="ECO:0000256" key="2">
    <source>
        <dbReference type="SAM" id="Phobius"/>
    </source>
</evidence>
<dbReference type="EMBL" id="JADLQN010000001">
    <property type="protein sequence ID" value="MBF6354558.1"/>
    <property type="molecule type" value="Genomic_DNA"/>
</dbReference>
<name>A0ABS0D9P0_9NOCA</name>
<reference evidence="3 4" key="1">
    <citation type="submission" date="2020-10" db="EMBL/GenBank/DDBJ databases">
        <title>Identification of Nocardia species via Next-generation sequencing and recognition of intraspecies genetic diversity.</title>
        <authorList>
            <person name="Li P."/>
            <person name="Li P."/>
            <person name="Lu B."/>
        </authorList>
    </citation>
    <scope>NUCLEOTIDE SEQUENCE [LARGE SCALE GENOMIC DNA]</scope>
    <source>
        <strain evidence="3 4">BJ06-0143</strain>
    </source>
</reference>
<evidence type="ECO:0000256" key="1">
    <source>
        <dbReference type="SAM" id="MobiDB-lite"/>
    </source>
</evidence>
<keyword evidence="2" id="KW-0472">Membrane</keyword>
<organism evidence="3 4">
    <name type="scientific">Nocardia higoensis</name>
    <dbReference type="NCBI Taxonomy" id="228599"/>
    <lineage>
        <taxon>Bacteria</taxon>
        <taxon>Bacillati</taxon>
        <taxon>Actinomycetota</taxon>
        <taxon>Actinomycetes</taxon>
        <taxon>Mycobacteriales</taxon>
        <taxon>Nocardiaceae</taxon>
        <taxon>Nocardia</taxon>
    </lineage>
</organism>
<gene>
    <name evidence="3" type="ORF">IU449_08400</name>
</gene>
<protein>
    <submittedName>
        <fullName evidence="3">Uncharacterized protein</fullName>
    </submittedName>
</protein>
<keyword evidence="2" id="KW-1133">Transmembrane helix</keyword>
<keyword evidence="2" id="KW-0812">Transmembrane</keyword>
<feature type="region of interest" description="Disordered" evidence="1">
    <location>
        <begin position="154"/>
        <end position="179"/>
    </location>
</feature>
<accession>A0ABS0D9P0</accession>
<sequence length="179" mass="19501">MNHQIRSIAARSATPPLVDDDFGAGMSPALRDVEECDAARGAIVEYRSATCAPGVRDADVGRKLPVRGRRVVGRDARRVRQVDRRPLVGRPGGAPVRYERARVAPRRRPHVPSPAVRVERAQAGFAMLAVAALVTALFVVTMLLLAQWRAGTPDPAAPAHHGMTEPPRLDERVSPVMWK</sequence>
<evidence type="ECO:0000313" key="3">
    <source>
        <dbReference type="EMBL" id="MBF6354558.1"/>
    </source>
</evidence>
<evidence type="ECO:0000313" key="4">
    <source>
        <dbReference type="Proteomes" id="UP000707731"/>
    </source>
</evidence>
<feature type="region of interest" description="Disordered" evidence="1">
    <location>
        <begin position="1"/>
        <end position="21"/>
    </location>
</feature>
<keyword evidence="4" id="KW-1185">Reference proteome</keyword>
<dbReference type="Proteomes" id="UP000707731">
    <property type="component" value="Unassembled WGS sequence"/>
</dbReference>
<feature type="transmembrane region" description="Helical" evidence="2">
    <location>
        <begin position="125"/>
        <end position="146"/>
    </location>
</feature>
<comment type="caution">
    <text evidence="3">The sequence shown here is derived from an EMBL/GenBank/DDBJ whole genome shotgun (WGS) entry which is preliminary data.</text>
</comment>